<name>A0A2P5FAW5_TREOI</name>
<organism evidence="2 3">
    <name type="scientific">Trema orientale</name>
    <name type="common">Charcoal tree</name>
    <name type="synonym">Celtis orientalis</name>
    <dbReference type="NCBI Taxonomy" id="63057"/>
    <lineage>
        <taxon>Eukaryota</taxon>
        <taxon>Viridiplantae</taxon>
        <taxon>Streptophyta</taxon>
        <taxon>Embryophyta</taxon>
        <taxon>Tracheophyta</taxon>
        <taxon>Spermatophyta</taxon>
        <taxon>Magnoliopsida</taxon>
        <taxon>eudicotyledons</taxon>
        <taxon>Gunneridae</taxon>
        <taxon>Pentapetalae</taxon>
        <taxon>rosids</taxon>
        <taxon>fabids</taxon>
        <taxon>Rosales</taxon>
        <taxon>Cannabaceae</taxon>
        <taxon>Trema</taxon>
    </lineage>
</organism>
<dbReference type="AlphaFoldDB" id="A0A2P5FAW5"/>
<evidence type="ECO:0000313" key="3">
    <source>
        <dbReference type="Proteomes" id="UP000237000"/>
    </source>
</evidence>
<gene>
    <name evidence="2" type="ORF">TorRG33x02_091310</name>
</gene>
<evidence type="ECO:0000313" key="2">
    <source>
        <dbReference type="EMBL" id="PON94932.1"/>
    </source>
</evidence>
<comment type="caution">
    <text evidence="2">The sequence shown here is derived from an EMBL/GenBank/DDBJ whole genome shotgun (WGS) entry which is preliminary data.</text>
</comment>
<protein>
    <submittedName>
        <fullName evidence="2">Uncharacterized protein</fullName>
    </submittedName>
</protein>
<proteinExistence type="predicted"/>
<evidence type="ECO:0000256" key="1">
    <source>
        <dbReference type="SAM" id="Phobius"/>
    </source>
</evidence>
<dbReference type="EMBL" id="JXTC01000047">
    <property type="protein sequence ID" value="PON94932.1"/>
    <property type="molecule type" value="Genomic_DNA"/>
</dbReference>
<keyword evidence="1" id="KW-1133">Transmembrane helix</keyword>
<dbReference type="InParanoid" id="A0A2P5FAW5"/>
<dbReference type="Proteomes" id="UP000237000">
    <property type="component" value="Unassembled WGS sequence"/>
</dbReference>
<keyword evidence="1" id="KW-0812">Transmembrane</keyword>
<sequence length="104" mass="11892">MWNWFKGRHGIRDGTCNVDKSDPKTTRGSGILIASRIILLKVPVEEVFGRRSHAICLGRFRPFHIAIPRRNQDLVGCIRGLRRLWLAVLWTFWGGFGCSVHYGS</sequence>
<keyword evidence="3" id="KW-1185">Reference proteome</keyword>
<feature type="transmembrane region" description="Helical" evidence="1">
    <location>
        <begin position="84"/>
        <end position="102"/>
    </location>
</feature>
<reference evidence="3" key="1">
    <citation type="submission" date="2016-06" db="EMBL/GenBank/DDBJ databases">
        <title>Parallel loss of symbiosis genes in relatives of nitrogen-fixing non-legume Parasponia.</title>
        <authorList>
            <person name="Van Velzen R."/>
            <person name="Holmer R."/>
            <person name="Bu F."/>
            <person name="Rutten L."/>
            <person name="Van Zeijl A."/>
            <person name="Liu W."/>
            <person name="Santuari L."/>
            <person name="Cao Q."/>
            <person name="Sharma T."/>
            <person name="Shen D."/>
            <person name="Roswanjaya Y."/>
            <person name="Wardhani T."/>
            <person name="Kalhor M.S."/>
            <person name="Jansen J."/>
            <person name="Van den Hoogen J."/>
            <person name="Gungor B."/>
            <person name="Hartog M."/>
            <person name="Hontelez J."/>
            <person name="Verver J."/>
            <person name="Yang W.-C."/>
            <person name="Schijlen E."/>
            <person name="Repin R."/>
            <person name="Schilthuizen M."/>
            <person name="Schranz E."/>
            <person name="Heidstra R."/>
            <person name="Miyata K."/>
            <person name="Fedorova E."/>
            <person name="Kohlen W."/>
            <person name="Bisseling T."/>
            <person name="Smit S."/>
            <person name="Geurts R."/>
        </authorList>
    </citation>
    <scope>NUCLEOTIDE SEQUENCE [LARGE SCALE GENOMIC DNA]</scope>
    <source>
        <strain evidence="3">cv. RG33-2</strain>
    </source>
</reference>
<dbReference type="OrthoDB" id="10330066at2759"/>
<accession>A0A2P5FAW5</accession>
<keyword evidence="1" id="KW-0472">Membrane</keyword>